<dbReference type="GO" id="GO:0030490">
    <property type="term" value="P:maturation of SSU-rRNA"/>
    <property type="evidence" value="ECO:0007669"/>
    <property type="project" value="UniProtKB-UniRule"/>
</dbReference>
<evidence type="ECO:0000313" key="3">
    <source>
        <dbReference type="EMBL" id="ATC62532.1"/>
    </source>
</evidence>
<dbReference type="EMBL" id="CP023344">
    <property type="protein sequence ID" value="ATC62532.1"/>
    <property type="molecule type" value="Genomic_DNA"/>
</dbReference>
<dbReference type="GO" id="GO:0043024">
    <property type="term" value="F:ribosomal small subunit binding"/>
    <property type="evidence" value="ECO:0007669"/>
    <property type="project" value="TreeGrafter"/>
</dbReference>
<dbReference type="InterPro" id="IPR000238">
    <property type="entry name" value="RbfA"/>
</dbReference>
<dbReference type="GO" id="GO:0005829">
    <property type="term" value="C:cytosol"/>
    <property type="evidence" value="ECO:0007669"/>
    <property type="project" value="TreeGrafter"/>
</dbReference>
<organism evidence="3 4">
    <name type="scientific">Nibricoccus aquaticus</name>
    <dbReference type="NCBI Taxonomy" id="2576891"/>
    <lineage>
        <taxon>Bacteria</taxon>
        <taxon>Pseudomonadati</taxon>
        <taxon>Verrucomicrobiota</taxon>
        <taxon>Opitutia</taxon>
        <taxon>Opitutales</taxon>
        <taxon>Opitutaceae</taxon>
        <taxon>Nibricoccus</taxon>
    </lineage>
</organism>
<comment type="subcellular location">
    <subcellularLocation>
        <location evidence="2">Cytoplasm</location>
    </subcellularLocation>
</comment>
<dbReference type="Proteomes" id="UP000217265">
    <property type="component" value="Chromosome"/>
</dbReference>
<dbReference type="InterPro" id="IPR023799">
    <property type="entry name" value="RbfA_dom_sf"/>
</dbReference>
<accession>A0A290QF90</accession>
<dbReference type="PANTHER" id="PTHR33515">
    <property type="entry name" value="RIBOSOME-BINDING FACTOR A, CHLOROPLASTIC-RELATED"/>
    <property type="match status" value="1"/>
</dbReference>
<dbReference type="HAMAP" id="MF_00003">
    <property type="entry name" value="RbfA"/>
    <property type="match status" value="1"/>
</dbReference>
<comment type="subunit">
    <text evidence="2">Monomer. Binds 30S ribosomal subunits, but not 50S ribosomal subunits or 70S ribosomes.</text>
</comment>
<dbReference type="Gene3D" id="3.30.300.20">
    <property type="match status" value="1"/>
</dbReference>
<keyword evidence="2" id="KW-0963">Cytoplasm</keyword>
<proteinExistence type="inferred from homology"/>
<name>A0A290QF90_9BACT</name>
<reference evidence="3 4" key="1">
    <citation type="submission" date="2017-09" db="EMBL/GenBank/DDBJ databases">
        <title>Complete genome sequence of Verrucomicrobial strain HZ-65, isolated from freshwater.</title>
        <authorList>
            <person name="Choi A."/>
        </authorList>
    </citation>
    <scope>NUCLEOTIDE SEQUENCE [LARGE SCALE GENOMIC DNA]</scope>
    <source>
        <strain evidence="3 4">HZ-65</strain>
    </source>
</reference>
<keyword evidence="1 2" id="KW-0690">Ribosome biogenesis</keyword>
<dbReference type="RefSeq" id="WP_096054167.1">
    <property type="nucleotide sequence ID" value="NZ_CP023344.1"/>
</dbReference>
<dbReference type="AlphaFoldDB" id="A0A290QF90"/>
<dbReference type="OrthoDB" id="9793478at2"/>
<evidence type="ECO:0000256" key="2">
    <source>
        <dbReference type="HAMAP-Rule" id="MF_00003"/>
    </source>
</evidence>
<gene>
    <name evidence="2 3" type="primary">rbfA</name>
    <name evidence="3" type="ORF">CMV30_00260</name>
</gene>
<protein>
    <recommendedName>
        <fullName evidence="2">Ribosome-binding factor A</fullName>
    </recommendedName>
</protein>
<dbReference type="Pfam" id="PF02033">
    <property type="entry name" value="RBFA"/>
    <property type="match status" value="1"/>
</dbReference>
<sequence>MSNRTLRVNELIQREMSSILRKRYQAESLAITIASIDVTPDLLEAKVYVSVLGGDDEAEKKLRWLRKNSQEIRFELGRTIVLKHMPKFTYELDISTARGNRILGILDEIDAKEKAKPAVAPEADDKKGNA</sequence>
<dbReference type="SUPFAM" id="SSF89919">
    <property type="entry name" value="Ribosome-binding factor A, RbfA"/>
    <property type="match status" value="1"/>
</dbReference>
<dbReference type="KEGG" id="vbh:CMV30_00260"/>
<keyword evidence="4" id="KW-1185">Reference proteome</keyword>
<dbReference type="PANTHER" id="PTHR33515:SF1">
    <property type="entry name" value="RIBOSOME-BINDING FACTOR A, CHLOROPLASTIC-RELATED"/>
    <property type="match status" value="1"/>
</dbReference>
<dbReference type="InterPro" id="IPR015946">
    <property type="entry name" value="KH_dom-like_a/b"/>
</dbReference>
<dbReference type="PROSITE" id="PS01319">
    <property type="entry name" value="RBFA"/>
    <property type="match status" value="1"/>
</dbReference>
<evidence type="ECO:0000256" key="1">
    <source>
        <dbReference type="ARBA" id="ARBA00022517"/>
    </source>
</evidence>
<comment type="similarity">
    <text evidence="2">Belongs to the RbfA family.</text>
</comment>
<evidence type="ECO:0000313" key="4">
    <source>
        <dbReference type="Proteomes" id="UP000217265"/>
    </source>
</evidence>
<dbReference type="InterPro" id="IPR020053">
    <property type="entry name" value="Ribosome-bd_factorA_CS"/>
</dbReference>
<comment type="function">
    <text evidence="2">One of several proteins that assist in the late maturation steps of the functional core of the 30S ribosomal subunit. Associates with free 30S ribosomal subunits (but not with 30S subunits that are part of 70S ribosomes or polysomes). Required for efficient processing of 16S rRNA. May interact with the 5'-terminal helix region of 16S rRNA.</text>
</comment>
<dbReference type="NCBIfam" id="TIGR00082">
    <property type="entry name" value="rbfA"/>
    <property type="match status" value="1"/>
</dbReference>